<gene>
    <name evidence="1" type="ORF">R1flu_008183</name>
</gene>
<proteinExistence type="predicted"/>
<dbReference type="AlphaFoldDB" id="A0ABD1YAY5"/>
<protein>
    <recommendedName>
        <fullName evidence="3">Secreted protein</fullName>
    </recommendedName>
</protein>
<comment type="caution">
    <text evidence="1">The sequence shown here is derived from an EMBL/GenBank/DDBJ whole genome shotgun (WGS) entry which is preliminary data.</text>
</comment>
<organism evidence="1 2">
    <name type="scientific">Riccia fluitans</name>
    <dbReference type="NCBI Taxonomy" id="41844"/>
    <lineage>
        <taxon>Eukaryota</taxon>
        <taxon>Viridiplantae</taxon>
        <taxon>Streptophyta</taxon>
        <taxon>Embryophyta</taxon>
        <taxon>Marchantiophyta</taxon>
        <taxon>Marchantiopsida</taxon>
        <taxon>Marchantiidae</taxon>
        <taxon>Marchantiales</taxon>
        <taxon>Ricciaceae</taxon>
        <taxon>Riccia</taxon>
    </lineage>
</organism>
<evidence type="ECO:0000313" key="1">
    <source>
        <dbReference type="EMBL" id="KAL2623938.1"/>
    </source>
</evidence>
<evidence type="ECO:0008006" key="3">
    <source>
        <dbReference type="Google" id="ProtNLM"/>
    </source>
</evidence>
<dbReference type="Proteomes" id="UP001605036">
    <property type="component" value="Unassembled WGS sequence"/>
</dbReference>
<reference evidence="1 2" key="1">
    <citation type="submission" date="2024-09" db="EMBL/GenBank/DDBJ databases">
        <title>Chromosome-scale assembly of Riccia fluitans.</title>
        <authorList>
            <person name="Paukszto L."/>
            <person name="Sawicki J."/>
            <person name="Karawczyk K."/>
            <person name="Piernik-Szablinska J."/>
            <person name="Szczecinska M."/>
            <person name="Mazdziarz M."/>
        </authorList>
    </citation>
    <scope>NUCLEOTIDE SEQUENCE [LARGE SCALE GENOMIC DNA]</scope>
    <source>
        <strain evidence="1">Rf_01</strain>
        <tissue evidence="1">Aerial parts of the thallus</tissue>
    </source>
</reference>
<accession>A0ABD1YAY5</accession>
<sequence length="76" mass="8454">MMGSVVVSCAAGVAVYCAASPSSFWPCFMRFPKDFLRALSLSVEVSNLLLFQRTGELIRRAFSATRHQDLDSHLRT</sequence>
<dbReference type="EMBL" id="JBHFFA010000005">
    <property type="protein sequence ID" value="KAL2623938.1"/>
    <property type="molecule type" value="Genomic_DNA"/>
</dbReference>
<keyword evidence="2" id="KW-1185">Reference proteome</keyword>
<evidence type="ECO:0000313" key="2">
    <source>
        <dbReference type="Proteomes" id="UP001605036"/>
    </source>
</evidence>
<name>A0ABD1YAY5_9MARC</name>